<dbReference type="GO" id="GO:0005737">
    <property type="term" value="C:cytoplasm"/>
    <property type="evidence" value="ECO:0007669"/>
    <property type="project" value="TreeGrafter"/>
</dbReference>
<evidence type="ECO:0000313" key="2">
    <source>
        <dbReference type="EMBL" id="QFI40266.1"/>
    </source>
</evidence>
<sequence>MYINPNWRILTIGDGDLSFSNALLQHYAPTHLTATIYDPLTTLENKYGDDFYQKLLANHCQVLTGFDITKPETWSEINRHSFDLVIFQFPLVPGFTSKAEFNDKCAGIGINTLNRRLLRQFLINSSEQLLDPTGPQLCYITSKDVKPYSEWNIQHSLIRNTDIYFLGEMNFDIANFPGYRIRNVDRDKHVKDTKGITYVWSPRPTNQLALALRAQLTPSTILGDDCCHCCQAGPFTSAQHKESHENSRKHLRMKDFEQQWLDDLQAT</sequence>
<dbReference type="RefSeq" id="WP_019440598.1">
    <property type="nucleotide sequence ID" value="NZ_ALOE01000009.1"/>
</dbReference>
<dbReference type="EMBL" id="CP044399">
    <property type="protein sequence ID" value="QFI40266.1"/>
    <property type="molecule type" value="Genomic_DNA"/>
</dbReference>
<name>A0A5J6WQ25_MORMI</name>
<dbReference type="Pfam" id="PF10354">
    <property type="entry name" value="BMT5-like"/>
    <property type="match status" value="1"/>
</dbReference>
<reference evidence="2 3" key="1">
    <citation type="submission" date="2019-09" db="EMBL/GenBank/DDBJ databases">
        <title>Hybrid Assembly of the complete Genome of the Deep-Sea Bacterium Moritella marina from long Nanopore and Illumina reads.</title>
        <authorList>
            <person name="Magin S."/>
            <person name="Georgoulis A."/>
            <person name="Papadimitriou K."/>
            <person name="Iliakis G."/>
            <person name="Vorgias C.E."/>
        </authorList>
    </citation>
    <scope>NUCLEOTIDE SEQUENCE [LARGE SCALE GENOMIC DNA]</scope>
    <source>
        <strain evidence="2 3">MP-1</strain>
    </source>
</reference>
<dbReference type="PANTHER" id="PTHR11538">
    <property type="entry name" value="PHENYLALANYL-TRNA SYNTHETASE"/>
    <property type="match status" value="1"/>
</dbReference>
<accession>A0A5J6WQ25</accession>
<dbReference type="GO" id="GO:0070042">
    <property type="term" value="F:rRNA (uridine-N3-)-methyltransferase activity"/>
    <property type="evidence" value="ECO:0007669"/>
    <property type="project" value="InterPro"/>
</dbReference>
<dbReference type="KEGG" id="mmaa:FR932_10625"/>
<dbReference type="InterPro" id="IPR019446">
    <property type="entry name" value="BMT5-like"/>
</dbReference>
<protein>
    <submittedName>
        <fullName evidence="2">DUF2431 domain-containing protein</fullName>
    </submittedName>
</protein>
<gene>
    <name evidence="2" type="ORF">FR932_10625</name>
</gene>
<organism evidence="2 3">
    <name type="scientific">Moritella marina ATCC 15381</name>
    <dbReference type="NCBI Taxonomy" id="1202962"/>
    <lineage>
        <taxon>Bacteria</taxon>
        <taxon>Pseudomonadati</taxon>
        <taxon>Pseudomonadota</taxon>
        <taxon>Gammaproteobacteria</taxon>
        <taxon>Alteromonadales</taxon>
        <taxon>Moritellaceae</taxon>
        <taxon>Moritella</taxon>
    </lineage>
</organism>
<proteinExistence type="predicted"/>
<evidence type="ECO:0000313" key="3">
    <source>
        <dbReference type="Proteomes" id="UP000327424"/>
    </source>
</evidence>
<evidence type="ECO:0000259" key="1">
    <source>
        <dbReference type="Pfam" id="PF10354"/>
    </source>
</evidence>
<dbReference type="Proteomes" id="UP000327424">
    <property type="component" value="Chromosome"/>
</dbReference>
<dbReference type="AlphaFoldDB" id="A0A5J6WQ25"/>
<feature type="domain" description="25S rRNA (uridine-N(3))-methyltransferase BMT5-like" evidence="1">
    <location>
        <begin position="10"/>
        <end position="182"/>
    </location>
</feature>
<dbReference type="PANTHER" id="PTHR11538:SF26">
    <property type="entry name" value="FERREDOXIN-FOLD ANTICODON-BINDING DOMAIN-CONTAINING PROTEIN 1"/>
    <property type="match status" value="1"/>
</dbReference>
<keyword evidence="3" id="KW-1185">Reference proteome</keyword>
<dbReference type="GO" id="GO:0070475">
    <property type="term" value="P:rRNA base methylation"/>
    <property type="evidence" value="ECO:0007669"/>
    <property type="project" value="InterPro"/>
</dbReference>
<dbReference type="OrthoDB" id="6116173at2"/>